<sequence>MTKTVIAVRKKLGPQNPGVLWNTRAMVRHVQMWLGEKRSLESDSEPEEEEEEARSDSGEDEDQGEDGGKDDQADAAQANAGDGLTNEDQV</sequence>
<dbReference type="Proteomes" id="UP001497516">
    <property type="component" value="Chromosome 10"/>
</dbReference>
<organism evidence="2 3">
    <name type="scientific">Linum trigynum</name>
    <dbReference type="NCBI Taxonomy" id="586398"/>
    <lineage>
        <taxon>Eukaryota</taxon>
        <taxon>Viridiplantae</taxon>
        <taxon>Streptophyta</taxon>
        <taxon>Embryophyta</taxon>
        <taxon>Tracheophyta</taxon>
        <taxon>Spermatophyta</taxon>
        <taxon>Magnoliopsida</taxon>
        <taxon>eudicotyledons</taxon>
        <taxon>Gunneridae</taxon>
        <taxon>Pentapetalae</taxon>
        <taxon>rosids</taxon>
        <taxon>fabids</taxon>
        <taxon>Malpighiales</taxon>
        <taxon>Linaceae</taxon>
        <taxon>Linum</taxon>
    </lineage>
</organism>
<protein>
    <submittedName>
        <fullName evidence="2">Uncharacterized protein</fullName>
    </submittedName>
</protein>
<feature type="region of interest" description="Disordered" evidence="1">
    <location>
        <begin position="37"/>
        <end position="90"/>
    </location>
</feature>
<gene>
    <name evidence="2" type="ORF">LTRI10_LOCUS7208</name>
</gene>
<keyword evidence="3" id="KW-1185">Reference proteome</keyword>
<evidence type="ECO:0000256" key="1">
    <source>
        <dbReference type="SAM" id="MobiDB-lite"/>
    </source>
</evidence>
<dbReference type="AlphaFoldDB" id="A0AAV2CUL2"/>
<feature type="compositionally biased region" description="Acidic residues" evidence="1">
    <location>
        <begin position="42"/>
        <end position="65"/>
    </location>
</feature>
<dbReference type="EMBL" id="OZ034814">
    <property type="protein sequence ID" value="CAL1359736.1"/>
    <property type="molecule type" value="Genomic_DNA"/>
</dbReference>
<evidence type="ECO:0000313" key="3">
    <source>
        <dbReference type="Proteomes" id="UP001497516"/>
    </source>
</evidence>
<name>A0AAV2CUL2_9ROSI</name>
<accession>A0AAV2CUL2</accession>
<evidence type="ECO:0000313" key="2">
    <source>
        <dbReference type="EMBL" id="CAL1359736.1"/>
    </source>
</evidence>
<feature type="compositionally biased region" description="Low complexity" evidence="1">
    <location>
        <begin position="74"/>
        <end position="83"/>
    </location>
</feature>
<proteinExistence type="predicted"/>
<reference evidence="2 3" key="1">
    <citation type="submission" date="2024-04" db="EMBL/GenBank/DDBJ databases">
        <authorList>
            <person name="Fracassetti M."/>
        </authorList>
    </citation>
    <scope>NUCLEOTIDE SEQUENCE [LARGE SCALE GENOMIC DNA]</scope>
</reference>